<dbReference type="InterPro" id="IPR010512">
    <property type="entry name" value="DUF1091"/>
</dbReference>
<dbReference type="OrthoDB" id="7797129at2759"/>
<name>A0A9N9S7V0_9DIPT</name>
<evidence type="ECO:0000256" key="1">
    <source>
        <dbReference type="SAM" id="SignalP"/>
    </source>
</evidence>
<dbReference type="Proteomes" id="UP001153620">
    <property type="component" value="Chromosome 4"/>
</dbReference>
<keyword evidence="3" id="KW-1185">Reference proteome</keyword>
<dbReference type="EMBL" id="OU895880">
    <property type="protein sequence ID" value="CAG9812307.1"/>
    <property type="molecule type" value="Genomic_DNA"/>
</dbReference>
<keyword evidence="1" id="KW-0732">Signal</keyword>
<sequence length="188" mass="21631">MKIFKIAFLIIFIFKMSTTKKESYDFGTRYTDLSCSADNVTVVLRYCYLKAYTRRLVTANIGASLPSPLTKPIFIQIIYSYRYGNVYREAMKSPKVDWCDFMDGASKNVFMTSLFNELKNSVGDFFHKCPYSGIVDIKNISSEHEKAAGILWEGQYRIELIVFNRKDGEAFRMKLGFQIKSDLKGSFG</sequence>
<accession>A0A9N9S7V0</accession>
<dbReference type="PANTHER" id="PTHR20898">
    <property type="entry name" value="DAEDALUS ON 3-RELATED-RELATED"/>
    <property type="match status" value="1"/>
</dbReference>
<reference evidence="2" key="1">
    <citation type="submission" date="2022-01" db="EMBL/GenBank/DDBJ databases">
        <authorList>
            <person name="King R."/>
        </authorList>
    </citation>
    <scope>NUCLEOTIDE SEQUENCE</scope>
</reference>
<dbReference type="AlphaFoldDB" id="A0A9N9S7V0"/>
<organism evidence="2 3">
    <name type="scientific">Chironomus riparius</name>
    <dbReference type="NCBI Taxonomy" id="315576"/>
    <lineage>
        <taxon>Eukaryota</taxon>
        <taxon>Metazoa</taxon>
        <taxon>Ecdysozoa</taxon>
        <taxon>Arthropoda</taxon>
        <taxon>Hexapoda</taxon>
        <taxon>Insecta</taxon>
        <taxon>Pterygota</taxon>
        <taxon>Neoptera</taxon>
        <taxon>Endopterygota</taxon>
        <taxon>Diptera</taxon>
        <taxon>Nematocera</taxon>
        <taxon>Chironomoidea</taxon>
        <taxon>Chironomidae</taxon>
        <taxon>Chironominae</taxon>
        <taxon>Chironomus</taxon>
    </lineage>
</organism>
<gene>
    <name evidence="2" type="ORF">CHIRRI_LOCUS15112</name>
</gene>
<protein>
    <submittedName>
        <fullName evidence="2">Uncharacterized protein</fullName>
    </submittedName>
</protein>
<evidence type="ECO:0000313" key="2">
    <source>
        <dbReference type="EMBL" id="CAG9812307.1"/>
    </source>
</evidence>
<feature type="signal peptide" evidence="1">
    <location>
        <begin position="1"/>
        <end position="23"/>
    </location>
</feature>
<dbReference type="Pfam" id="PF06477">
    <property type="entry name" value="DUF1091"/>
    <property type="match status" value="1"/>
</dbReference>
<proteinExistence type="predicted"/>
<reference evidence="2" key="2">
    <citation type="submission" date="2022-10" db="EMBL/GenBank/DDBJ databases">
        <authorList>
            <consortium name="ENA_rothamsted_submissions"/>
            <consortium name="culmorum"/>
            <person name="King R."/>
        </authorList>
    </citation>
    <scope>NUCLEOTIDE SEQUENCE</scope>
</reference>
<feature type="chain" id="PRO_5040334586" evidence="1">
    <location>
        <begin position="24"/>
        <end position="188"/>
    </location>
</feature>
<evidence type="ECO:0000313" key="3">
    <source>
        <dbReference type="Proteomes" id="UP001153620"/>
    </source>
</evidence>